<protein>
    <recommendedName>
        <fullName evidence="12">Cadherin domain-containing protein</fullName>
    </recommendedName>
</protein>
<dbReference type="Pfam" id="PF00028">
    <property type="entry name" value="Cadherin"/>
    <property type="match status" value="1"/>
</dbReference>
<comment type="caution">
    <text evidence="13">The sequence shown here is derived from an EMBL/GenBank/DDBJ whole genome shotgun (WGS) entry which is preliminary data.</text>
</comment>
<dbReference type="FunFam" id="2.60.40.60:FF:000262">
    <property type="entry name" value="protocadherin-23 isoform X2"/>
    <property type="match status" value="1"/>
</dbReference>
<dbReference type="PANTHER" id="PTHR24028:SF339">
    <property type="entry name" value="CADHERIN DOMAIN-CONTAINING PROTEIN"/>
    <property type="match status" value="1"/>
</dbReference>
<dbReference type="EMBL" id="CADEPI010000026">
    <property type="protein sequence ID" value="CAB3366647.1"/>
    <property type="molecule type" value="Genomic_DNA"/>
</dbReference>
<keyword evidence="11" id="KW-0732">Signal</keyword>
<evidence type="ECO:0000259" key="12">
    <source>
        <dbReference type="PROSITE" id="PS50268"/>
    </source>
</evidence>
<dbReference type="Gene3D" id="2.60.40.60">
    <property type="entry name" value="Cadherins"/>
    <property type="match status" value="5"/>
</dbReference>
<feature type="signal peptide" evidence="11">
    <location>
        <begin position="1"/>
        <end position="20"/>
    </location>
</feature>
<feature type="compositionally biased region" description="Polar residues" evidence="9">
    <location>
        <begin position="688"/>
        <end position="698"/>
    </location>
</feature>
<dbReference type="PROSITE" id="PS50268">
    <property type="entry name" value="CADHERIN_2"/>
    <property type="match status" value="4"/>
</dbReference>
<dbReference type="SUPFAM" id="SSF49313">
    <property type="entry name" value="Cadherin-like"/>
    <property type="match status" value="4"/>
</dbReference>
<evidence type="ECO:0000256" key="8">
    <source>
        <dbReference type="PROSITE-ProRule" id="PRU00043"/>
    </source>
</evidence>
<keyword evidence="4 8" id="KW-0106">Calcium</keyword>
<dbReference type="CDD" id="cd11304">
    <property type="entry name" value="Cadherin_repeat"/>
    <property type="match status" value="4"/>
</dbReference>
<dbReference type="OrthoDB" id="6250271at2759"/>
<gene>
    <name evidence="13" type="ORF">CLODIP_2_CD15935</name>
</gene>
<reference evidence="13 14" key="1">
    <citation type="submission" date="2020-04" db="EMBL/GenBank/DDBJ databases">
        <authorList>
            <person name="Alioto T."/>
            <person name="Alioto T."/>
            <person name="Gomez Garrido J."/>
        </authorList>
    </citation>
    <scope>NUCLEOTIDE SEQUENCE [LARGE SCALE GENOMIC DNA]</scope>
</reference>
<keyword evidence="3" id="KW-0677">Repeat</keyword>
<keyword evidence="2 10" id="KW-0812">Transmembrane</keyword>
<name>A0A8S1CAZ2_9INSE</name>
<dbReference type="InterPro" id="IPR002126">
    <property type="entry name" value="Cadherin-like_dom"/>
</dbReference>
<keyword evidence="5 10" id="KW-1133">Transmembrane helix</keyword>
<feature type="domain" description="Cadherin" evidence="12">
    <location>
        <begin position="40"/>
        <end position="137"/>
    </location>
</feature>
<evidence type="ECO:0000256" key="6">
    <source>
        <dbReference type="ARBA" id="ARBA00023136"/>
    </source>
</evidence>
<dbReference type="SMART" id="SM00112">
    <property type="entry name" value="CA"/>
    <property type="match status" value="4"/>
</dbReference>
<accession>A0A8S1CAZ2</accession>
<evidence type="ECO:0000256" key="1">
    <source>
        <dbReference type="ARBA" id="ARBA00004167"/>
    </source>
</evidence>
<proteinExistence type="predicted"/>
<comment type="subcellular location">
    <subcellularLocation>
        <location evidence="1">Membrane</location>
        <topology evidence="1">Single-pass membrane protein</topology>
    </subcellularLocation>
</comment>
<evidence type="ECO:0000313" key="13">
    <source>
        <dbReference type="EMBL" id="CAB3366647.1"/>
    </source>
</evidence>
<evidence type="ECO:0000256" key="11">
    <source>
        <dbReference type="SAM" id="SignalP"/>
    </source>
</evidence>
<sequence>MQSISLLWYLLHVLVHLANSQGLDNRCYLQTGGSAESFFVSEDSPVGSVVGSVRVFGDPSERGDISLRLKETDSPVQIAPGTNNLTLTRQLDKEGIEGPSSVYVNVVCDRKRAPGDPSFVIPVNIRVSDANDNAPQFINAPYVLNISEVTVVGTRVMQGIRAVDVDQEGPYSTVQYSVVQGPHSDYFVFVNGLEGTLVLRKGLDYENLTNFTVTLRAQDQGNPPQVTDTSLFVNVIDADDQNPRFYDDRYMAVVPDRPLQGTELQLHPRDIKAFDQDVGINATILYSFNGVTGDYRFFEIDQTSGKVTLRRHINDDDILQPATLVVRASQHDNPDRYSLATLTVARVGTRGAEMLTFLQKEYTASVLESLPVGNVIVTLLTSRPGDKKVRLWVEERGKSVGNFDVSANGDVTLLKPLDYELRQKYTFLVHATDGIMNSSARVELRVLNVNDWDPRFRYPQYDFRISGRQLPVTNALVGSLEVADGDLGDKISLELRGPSARAFNINDQGEIRLIRPELLNSSTAHLVAIAMDSGQPPRQASVPITVSFPEAIGLRGAIEEPNSRPALLATVLGSLLGLLGLVVFLLLIYIYKHKSKTKSNRIDEDGRDKLPSKMDNPLFGGTQFLTAGSRLGANNDLPTLYTATVKRGLNGASMMSRQVAPAPPKVSWPKGSIPRRVKKLSWDDENHSTSTVSPTPNGRRTELDPDVSVTPLSNHNEPSLTVYF</sequence>
<feature type="transmembrane region" description="Helical" evidence="10">
    <location>
        <begin position="567"/>
        <end position="591"/>
    </location>
</feature>
<feature type="domain" description="Cadherin" evidence="12">
    <location>
        <begin position="358"/>
        <end position="456"/>
    </location>
</feature>
<keyword evidence="6 10" id="KW-0472">Membrane</keyword>
<evidence type="ECO:0000256" key="5">
    <source>
        <dbReference type="ARBA" id="ARBA00022989"/>
    </source>
</evidence>
<feature type="region of interest" description="Disordered" evidence="9">
    <location>
        <begin position="679"/>
        <end position="724"/>
    </location>
</feature>
<dbReference type="InterPro" id="IPR050174">
    <property type="entry name" value="Protocadherin/Cadherin-CA"/>
</dbReference>
<dbReference type="PANTHER" id="PTHR24028">
    <property type="entry name" value="CADHERIN-87A"/>
    <property type="match status" value="1"/>
</dbReference>
<dbReference type="GO" id="GO:0005509">
    <property type="term" value="F:calcium ion binding"/>
    <property type="evidence" value="ECO:0007669"/>
    <property type="project" value="UniProtKB-UniRule"/>
</dbReference>
<dbReference type="PRINTS" id="PR00205">
    <property type="entry name" value="CADHERIN"/>
</dbReference>
<evidence type="ECO:0000256" key="10">
    <source>
        <dbReference type="SAM" id="Phobius"/>
    </source>
</evidence>
<feature type="chain" id="PRO_5035860451" description="Cadherin domain-containing protein" evidence="11">
    <location>
        <begin position="21"/>
        <end position="724"/>
    </location>
</feature>
<dbReference type="GO" id="GO:0005886">
    <property type="term" value="C:plasma membrane"/>
    <property type="evidence" value="ECO:0007669"/>
    <property type="project" value="InterPro"/>
</dbReference>
<evidence type="ECO:0000313" key="14">
    <source>
        <dbReference type="Proteomes" id="UP000494165"/>
    </source>
</evidence>
<evidence type="ECO:0000256" key="3">
    <source>
        <dbReference type="ARBA" id="ARBA00022737"/>
    </source>
</evidence>
<dbReference type="Proteomes" id="UP000494165">
    <property type="component" value="Unassembled WGS sequence"/>
</dbReference>
<evidence type="ECO:0000256" key="9">
    <source>
        <dbReference type="SAM" id="MobiDB-lite"/>
    </source>
</evidence>
<organism evidence="13 14">
    <name type="scientific">Cloeon dipterum</name>
    <dbReference type="NCBI Taxonomy" id="197152"/>
    <lineage>
        <taxon>Eukaryota</taxon>
        <taxon>Metazoa</taxon>
        <taxon>Ecdysozoa</taxon>
        <taxon>Arthropoda</taxon>
        <taxon>Hexapoda</taxon>
        <taxon>Insecta</taxon>
        <taxon>Pterygota</taxon>
        <taxon>Palaeoptera</taxon>
        <taxon>Ephemeroptera</taxon>
        <taxon>Pisciforma</taxon>
        <taxon>Baetidae</taxon>
        <taxon>Cloeon</taxon>
    </lineage>
</organism>
<dbReference type="AlphaFoldDB" id="A0A8S1CAZ2"/>
<dbReference type="InterPro" id="IPR020894">
    <property type="entry name" value="Cadherin_CS"/>
</dbReference>
<feature type="domain" description="Cadherin" evidence="12">
    <location>
        <begin position="246"/>
        <end position="344"/>
    </location>
</feature>
<keyword evidence="7" id="KW-0325">Glycoprotein</keyword>
<evidence type="ECO:0000256" key="7">
    <source>
        <dbReference type="ARBA" id="ARBA00023180"/>
    </source>
</evidence>
<feature type="domain" description="Cadherin" evidence="12">
    <location>
        <begin position="138"/>
        <end position="245"/>
    </location>
</feature>
<feature type="compositionally biased region" description="Polar residues" evidence="9">
    <location>
        <begin position="710"/>
        <end position="724"/>
    </location>
</feature>
<evidence type="ECO:0000256" key="2">
    <source>
        <dbReference type="ARBA" id="ARBA00022692"/>
    </source>
</evidence>
<dbReference type="PROSITE" id="PS00232">
    <property type="entry name" value="CADHERIN_1"/>
    <property type="match status" value="1"/>
</dbReference>
<evidence type="ECO:0000256" key="4">
    <source>
        <dbReference type="ARBA" id="ARBA00022837"/>
    </source>
</evidence>
<dbReference type="InterPro" id="IPR015919">
    <property type="entry name" value="Cadherin-like_sf"/>
</dbReference>
<dbReference type="GO" id="GO:0007156">
    <property type="term" value="P:homophilic cell adhesion via plasma membrane adhesion molecules"/>
    <property type="evidence" value="ECO:0007669"/>
    <property type="project" value="InterPro"/>
</dbReference>
<keyword evidence="14" id="KW-1185">Reference proteome</keyword>